<organism evidence="11 12">
    <name type="scientific">Cellulomonas oligotrophica</name>
    <dbReference type="NCBI Taxonomy" id="931536"/>
    <lineage>
        <taxon>Bacteria</taxon>
        <taxon>Bacillati</taxon>
        <taxon>Actinomycetota</taxon>
        <taxon>Actinomycetes</taxon>
        <taxon>Micrococcales</taxon>
        <taxon>Cellulomonadaceae</taxon>
        <taxon>Cellulomonas</taxon>
    </lineage>
</organism>
<protein>
    <submittedName>
        <fullName evidence="11">Peptide/nickel transport system permease protein</fullName>
    </submittedName>
</protein>
<evidence type="ECO:0000313" key="12">
    <source>
        <dbReference type="Proteomes" id="UP000577956"/>
    </source>
</evidence>
<keyword evidence="13" id="KW-1185">Reference proteome</keyword>
<dbReference type="InterPro" id="IPR035906">
    <property type="entry name" value="MetI-like_sf"/>
</dbReference>
<evidence type="ECO:0000256" key="6">
    <source>
        <dbReference type="ARBA" id="ARBA00023136"/>
    </source>
</evidence>
<evidence type="ECO:0000256" key="8">
    <source>
        <dbReference type="SAM" id="MobiDB-lite"/>
    </source>
</evidence>
<dbReference type="GO" id="GO:0055085">
    <property type="term" value="P:transmembrane transport"/>
    <property type="evidence" value="ECO:0007669"/>
    <property type="project" value="InterPro"/>
</dbReference>
<feature type="transmembrane region" description="Helical" evidence="7">
    <location>
        <begin position="352"/>
        <end position="372"/>
    </location>
</feature>
<dbReference type="InterPro" id="IPR000515">
    <property type="entry name" value="MetI-like"/>
</dbReference>
<feature type="region of interest" description="Disordered" evidence="8">
    <location>
        <begin position="1"/>
        <end position="26"/>
    </location>
</feature>
<sequence length="545" mass="58508">MTTSEKELAAASPDAVAPSTGAAPRRRRLGDRAPMLTFIGRRLLSSGVVLLGATFIVYMLLAYALDPLEDLYASTAPNKEQLIEARVRALDLDTPPAIRYLKWLLGVLGYLVGRGTLGTSWITGQDVTHMLAVAIPSTVQLIAMSTVLAIVLGISVGIASALRQYTGFDYSVTFLSFVLYSLPSFWVAVLLKLWGAIGFNDFLADPTLQWWTIAGIGLVGGLVFQVLVGGDLRRRLSTFLLATLATAAVLWGVTATGWLLDPRLGQIGIAVLGGGAAVGLTALTTGLRDRRALYTSLTVVAIGVVLWFPLQYVFVGATGLLILGLAVVAIGVGLLVGWLFGGPDRGQQMRNGALTAVVVAILIFTDRVMQVWEAYSNSSRINGRPIATIGSQTPGLSGDFWVSTLDTFTHLLLPTLALILISFASYTRYSRASLLEVMNQDYIRTARSKGLPERLVTMRHAFRNALIPLATIIPLDLAALFGGAIITERIFGWSGMGTLFLKSLQTSDADPIMGYFLVIGSMLVLANIVVDFVYAGLDPRIRVNA</sequence>
<dbReference type="PANTHER" id="PTHR43163:SF6">
    <property type="entry name" value="DIPEPTIDE TRANSPORT SYSTEM PERMEASE PROTEIN DPPB-RELATED"/>
    <property type="match status" value="1"/>
</dbReference>
<dbReference type="Pfam" id="PF00528">
    <property type="entry name" value="BPD_transp_1"/>
    <property type="match status" value="1"/>
</dbReference>
<comment type="similarity">
    <text evidence="7">Belongs to the binding-protein-dependent transport system permease family.</text>
</comment>
<dbReference type="GO" id="GO:0005886">
    <property type="term" value="C:plasma membrane"/>
    <property type="evidence" value="ECO:0007669"/>
    <property type="project" value="UniProtKB-SubCell"/>
</dbReference>
<feature type="transmembrane region" description="Helical" evidence="7">
    <location>
        <begin position="266"/>
        <end position="285"/>
    </location>
</feature>
<evidence type="ECO:0000256" key="3">
    <source>
        <dbReference type="ARBA" id="ARBA00022475"/>
    </source>
</evidence>
<dbReference type="Proteomes" id="UP000618382">
    <property type="component" value="Unassembled WGS sequence"/>
</dbReference>
<evidence type="ECO:0000313" key="10">
    <source>
        <dbReference type="EMBL" id="GIG33410.1"/>
    </source>
</evidence>
<dbReference type="EMBL" id="JACCBK010000001">
    <property type="protein sequence ID" value="NYD87532.1"/>
    <property type="molecule type" value="Genomic_DNA"/>
</dbReference>
<evidence type="ECO:0000313" key="11">
    <source>
        <dbReference type="EMBL" id="NYD87532.1"/>
    </source>
</evidence>
<proteinExistence type="inferred from homology"/>
<dbReference type="PRINTS" id="PR00173">
    <property type="entry name" value="EDTRNSPORT"/>
</dbReference>
<feature type="transmembrane region" description="Helical" evidence="7">
    <location>
        <begin position="465"/>
        <end position="492"/>
    </location>
</feature>
<evidence type="ECO:0000259" key="9">
    <source>
        <dbReference type="PROSITE" id="PS50928"/>
    </source>
</evidence>
<feature type="transmembrane region" description="Helical" evidence="7">
    <location>
        <begin position="43"/>
        <end position="65"/>
    </location>
</feature>
<dbReference type="Gene3D" id="1.10.3720.10">
    <property type="entry name" value="MetI-like"/>
    <property type="match status" value="1"/>
</dbReference>
<evidence type="ECO:0000313" key="13">
    <source>
        <dbReference type="Proteomes" id="UP000618382"/>
    </source>
</evidence>
<feature type="transmembrane region" description="Helical" evidence="7">
    <location>
        <begin position="174"/>
        <end position="196"/>
    </location>
</feature>
<dbReference type="CDD" id="cd06261">
    <property type="entry name" value="TM_PBP2"/>
    <property type="match status" value="1"/>
</dbReference>
<dbReference type="EMBL" id="BONN01000007">
    <property type="protein sequence ID" value="GIG33410.1"/>
    <property type="molecule type" value="Genomic_DNA"/>
</dbReference>
<evidence type="ECO:0000256" key="2">
    <source>
        <dbReference type="ARBA" id="ARBA00022448"/>
    </source>
</evidence>
<evidence type="ECO:0000256" key="7">
    <source>
        <dbReference type="RuleBase" id="RU363032"/>
    </source>
</evidence>
<feature type="transmembrane region" description="Helical" evidence="7">
    <location>
        <begin position="292"/>
        <end position="314"/>
    </location>
</feature>
<keyword evidence="6 7" id="KW-0472">Membrane</keyword>
<feature type="transmembrane region" description="Helical" evidence="7">
    <location>
        <begin position="239"/>
        <end position="260"/>
    </location>
</feature>
<name>A0A7Y9FIH4_9CELL</name>
<feature type="transmembrane region" description="Helical" evidence="7">
    <location>
        <begin position="141"/>
        <end position="162"/>
    </location>
</feature>
<feature type="transmembrane region" description="Helical" evidence="7">
    <location>
        <begin position="208"/>
        <end position="227"/>
    </location>
</feature>
<dbReference type="Proteomes" id="UP000577956">
    <property type="component" value="Unassembled WGS sequence"/>
</dbReference>
<feature type="transmembrane region" description="Helical" evidence="7">
    <location>
        <begin position="512"/>
        <end position="537"/>
    </location>
</feature>
<evidence type="ECO:0000256" key="4">
    <source>
        <dbReference type="ARBA" id="ARBA00022692"/>
    </source>
</evidence>
<accession>A0A7Y9FIH4</accession>
<comment type="caution">
    <text evidence="11">The sequence shown here is derived from an EMBL/GenBank/DDBJ whole genome shotgun (WGS) entry which is preliminary data.</text>
</comment>
<feature type="domain" description="ABC transmembrane type-1" evidence="9">
    <location>
        <begin position="135"/>
        <end position="534"/>
    </location>
</feature>
<keyword evidence="5 7" id="KW-1133">Transmembrane helix</keyword>
<dbReference type="PROSITE" id="PS50928">
    <property type="entry name" value="ABC_TM1"/>
    <property type="match status" value="1"/>
</dbReference>
<gene>
    <name evidence="11" type="ORF">BKA21_003081</name>
    <name evidence="10" type="ORF">Col01nite_25690</name>
</gene>
<reference evidence="10 13" key="2">
    <citation type="submission" date="2021-01" db="EMBL/GenBank/DDBJ databases">
        <title>Whole genome shotgun sequence of Cellulomonas oligotrophica NBRC 109435.</title>
        <authorList>
            <person name="Komaki H."/>
            <person name="Tamura T."/>
        </authorList>
    </citation>
    <scope>NUCLEOTIDE SEQUENCE [LARGE SCALE GENOMIC DNA]</scope>
    <source>
        <strain evidence="10 13">NBRC 109435</strain>
    </source>
</reference>
<comment type="subcellular location">
    <subcellularLocation>
        <location evidence="1 7">Cell membrane</location>
        <topology evidence="1 7">Multi-pass membrane protein</topology>
    </subcellularLocation>
</comment>
<keyword evidence="4 7" id="KW-0812">Transmembrane</keyword>
<feature type="transmembrane region" description="Helical" evidence="7">
    <location>
        <begin position="320"/>
        <end position="340"/>
    </location>
</feature>
<evidence type="ECO:0000256" key="5">
    <source>
        <dbReference type="ARBA" id="ARBA00022989"/>
    </source>
</evidence>
<dbReference type="PANTHER" id="PTHR43163">
    <property type="entry name" value="DIPEPTIDE TRANSPORT SYSTEM PERMEASE PROTEIN DPPB-RELATED"/>
    <property type="match status" value="1"/>
</dbReference>
<keyword evidence="3" id="KW-1003">Cell membrane</keyword>
<feature type="transmembrane region" description="Helical" evidence="7">
    <location>
        <begin position="407"/>
        <end position="426"/>
    </location>
</feature>
<keyword evidence="2 7" id="KW-0813">Transport</keyword>
<evidence type="ECO:0000256" key="1">
    <source>
        <dbReference type="ARBA" id="ARBA00004651"/>
    </source>
</evidence>
<dbReference type="AlphaFoldDB" id="A0A7Y9FIH4"/>
<reference evidence="11 12" key="1">
    <citation type="submission" date="2020-07" db="EMBL/GenBank/DDBJ databases">
        <title>Sequencing the genomes of 1000 actinobacteria strains.</title>
        <authorList>
            <person name="Klenk H.-P."/>
        </authorList>
    </citation>
    <scope>NUCLEOTIDE SEQUENCE [LARGE SCALE GENOMIC DNA]</scope>
    <source>
        <strain evidence="11 12">DSM 24482</strain>
    </source>
</reference>